<evidence type="ECO:0000256" key="3">
    <source>
        <dbReference type="ARBA" id="ARBA00022748"/>
    </source>
</evidence>
<comment type="caution">
    <text evidence="7">The sequence shown here is derived from an EMBL/GenBank/DDBJ whole genome shotgun (WGS) entry which is preliminary data.</text>
</comment>
<dbReference type="AlphaFoldDB" id="A0A917AB21"/>
<dbReference type="PROSITE" id="PS51352">
    <property type="entry name" value="THIOREDOXIN_2"/>
    <property type="match status" value="1"/>
</dbReference>
<dbReference type="PANTHER" id="PTHR42852">
    <property type="entry name" value="THIOL:DISULFIDE INTERCHANGE PROTEIN DSBE"/>
    <property type="match status" value="1"/>
</dbReference>
<evidence type="ECO:0000256" key="1">
    <source>
        <dbReference type="ARBA" id="ARBA00004196"/>
    </source>
</evidence>
<dbReference type="InterPro" id="IPR050553">
    <property type="entry name" value="Thioredoxin_ResA/DsbE_sf"/>
</dbReference>
<evidence type="ECO:0000256" key="2">
    <source>
        <dbReference type="ARBA" id="ARBA00007758"/>
    </source>
</evidence>
<dbReference type="NCBIfam" id="TIGR00385">
    <property type="entry name" value="dsbE"/>
    <property type="match status" value="1"/>
</dbReference>
<gene>
    <name evidence="7" type="primary">ccmG</name>
    <name evidence="7" type="ORF">GCM10011517_04930</name>
</gene>
<dbReference type="RefSeq" id="WP_095596590.1">
    <property type="nucleotide sequence ID" value="NZ_BMKN01000001.1"/>
</dbReference>
<protein>
    <submittedName>
        <fullName evidence="7">Thiol:disulfide interchange protein</fullName>
    </submittedName>
</protein>
<comment type="subcellular location">
    <subcellularLocation>
        <location evidence="1">Cell envelope</location>
    </subcellularLocation>
</comment>
<evidence type="ECO:0000256" key="5">
    <source>
        <dbReference type="ARBA" id="ARBA00023284"/>
    </source>
</evidence>
<dbReference type="OrthoDB" id="9799347at2"/>
<keyword evidence="3" id="KW-0201">Cytochrome c-type biogenesis</keyword>
<dbReference type="InterPro" id="IPR013740">
    <property type="entry name" value="Redoxin"/>
</dbReference>
<dbReference type="InterPro" id="IPR036249">
    <property type="entry name" value="Thioredoxin-like_sf"/>
</dbReference>
<dbReference type="CDD" id="cd03010">
    <property type="entry name" value="TlpA_like_DsbE"/>
    <property type="match status" value="1"/>
</dbReference>
<dbReference type="SUPFAM" id="SSF52833">
    <property type="entry name" value="Thioredoxin-like"/>
    <property type="match status" value="1"/>
</dbReference>
<proteinExistence type="inferred from homology"/>
<sequence>MAKRKISVLVFLPPLIFAGLVAVFLLGMHRDDPDALPSTMEGRQAPPLALTEFEGEVVTDADLKTPGVKLVNYWASWCGPCRAEHPQLMTLAEEGIAIYGINYKDDPANAKGFLDELGDPYVKSGADLQGRTALNWGLYGVPETFVIDENGVVLLRFAGPITRPILDQRIRPLLK</sequence>
<comment type="similarity">
    <text evidence="2">Belongs to the thioredoxin family. DsbE subfamily.</text>
</comment>
<evidence type="ECO:0000256" key="4">
    <source>
        <dbReference type="ARBA" id="ARBA00023157"/>
    </source>
</evidence>
<reference evidence="7" key="2">
    <citation type="submission" date="2020-09" db="EMBL/GenBank/DDBJ databases">
        <authorList>
            <person name="Sun Q."/>
            <person name="Zhou Y."/>
        </authorList>
    </citation>
    <scope>NUCLEOTIDE SEQUENCE</scope>
    <source>
        <strain evidence="7">CGMCC 1.16012</strain>
    </source>
</reference>
<name>A0A917AB21_9RHOB</name>
<keyword evidence="5" id="KW-0676">Redox-active center</keyword>
<dbReference type="GO" id="GO:0030288">
    <property type="term" value="C:outer membrane-bounded periplasmic space"/>
    <property type="evidence" value="ECO:0007669"/>
    <property type="project" value="InterPro"/>
</dbReference>
<dbReference type="Proteomes" id="UP000606730">
    <property type="component" value="Unassembled WGS sequence"/>
</dbReference>
<dbReference type="PANTHER" id="PTHR42852:SF6">
    <property type="entry name" value="THIOL:DISULFIDE INTERCHANGE PROTEIN DSBE"/>
    <property type="match status" value="1"/>
</dbReference>
<evidence type="ECO:0000259" key="6">
    <source>
        <dbReference type="PROSITE" id="PS51352"/>
    </source>
</evidence>
<dbReference type="EMBL" id="BMKN01000001">
    <property type="protein sequence ID" value="GGE40214.1"/>
    <property type="molecule type" value="Genomic_DNA"/>
</dbReference>
<accession>A0A917AB21</accession>
<dbReference type="PROSITE" id="PS00194">
    <property type="entry name" value="THIOREDOXIN_1"/>
    <property type="match status" value="1"/>
</dbReference>
<evidence type="ECO:0000313" key="7">
    <source>
        <dbReference type="EMBL" id="GGE40214.1"/>
    </source>
</evidence>
<dbReference type="GO" id="GO:0017004">
    <property type="term" value="P:cytochrome complex assembly"/>
    <property type="evidence" value="ECO:0007669"/>
    <property type="project" value="UniProtKB-KW"/>
</dbReference>
<dbReference type="InterPro" id="IPR004799">
    <property type="entry name" value="Periplasmic_diS_OxRdtase_DsbE"/>
</dbReference>
<keyword evidence="4" id="KW-1015">Disulfide bond</keyword>
<dbReference type="GO" id="GO:0015036">
    <property type="term" value="F:disulfide oxidoreductase activity"/>
    <property type="evidence" value="ECO:0007669"/>
    <property type="project" value="InterPro"/>
</dbReference>
<evidence type="ECO:0000313" key="8">
    <source>
        <dbReference type="Proteomes" id="UP000606730"/>
    </source>
</evidence>
<organism evidence="7 8">
    <name type="scientific">Actibacterium pelagium</name>
    <dbReference type="NCBI Taxonomy" id="2029103"/>
    <lineage>
        <taxon>Bacteria</taxon>
        <taxon>Pseudomonadati</taxon>
        <taxon>Pseudomonadota</taxon>
        <taxon>Alphaproteobacteria</taxon>
        <taxon>Rhodobacterales</taxon>
        <taxon>Roseobacteraceae</taxon>
        <taxon>Actibacterium</taxon>
    </lineage>
</organism>
<keyword evidence="8" id="KW-1185">Reference proteome</keyword>
<dbReference type="Gene3D" id="3.40.30.10">
    <property type="entry name" value="Glutaredoxin"/>
    <property type="match status" value="1"/>
</dbReference>
<reference evidence="7" key="1">
    <citation type="journal article" date="2014" name="Int. J. Syst. Evol. Microbiol.">
        <title>Complete genome sequence of Corynebacterium casei LMG S-19264T (=DSM 44701T), isolated from a smear-ripened cheese.</title>
        <authorList>
            <consortium name="US DOE Joint Genome Institute (JGI-PGF)"/>
            <person name="Walter F."/>
            <person name="Albersmeier A."/>
            <person name="Kalinowski J."/>
            <person name="Ruckert C."/>
        </authorList>
    </citation>
    <scope>NUCLEOTIDE SEQUENCE</scope>
    <source>
        <strain evidence="7">CGMCC 1.16012</strain>
    </source>
</reference>
<dbReference type="InterPro" id="IPR013766">
    <property type="entry name" value="Thioredoxin_domain"/>
</dbReference>
<feature type="domain" description="Thioredoxin" evidence="6">
    <location>
        <begin position="39"/>
        <end position="175"/>
    </location>
</feature>
<dbReference type="Pfam" id="PF08534">
    <property type="entry name" value="Redoxin"/>
    <property type="match status" value="1"/>
</dbReference>
<dbReference type="InterPro" id="IPR017937">
    <property type="entry name" value="Thioredoxin_CS"/>
</dbReference>